<dbReference type="Pfam" id="PF07727">
    <property type="entry name" value="RVT_2"/>
    <property type="match status" value="1"/>
</dbReference>
<evidence type="ECO:0000259" key="2">
    <source>
        <dbReference type="Pfam" id="PF07727"/>
    </source>
</evidence>
<keyword evidence="1" id="KW-0472">Membrane</keyword>
<gene>
    <name evidence="3" type="ORF">Sangu_2472900</name>
</gene>
<dbReference type="InterPro" id="IPR043502">
    <property type="entry name" value="DNA/RNA_pol_sf"/>
</dbReference>
<reference evidence="3" key="1">
    <citation type="submission" date="2020-06" db="EMBL/GenBank/DDBJ databases">
        <authorList>
            <person name="Li T."/>
            <person name="Hu X."/>
            <person name="Zhang T."/>
            <person name="Song X."/>
            <person name="Zhang H."/>
            <person name="Dai N."/>
            <person name="Sheng W."/>
            <person name="Hou X."/>
            <person name="Wei L."/>
        </authorList>
    </citation>
    <scope>NUCLEOTIDE SEQUENCE</scope>
    <source>
        <strain evidence="3">G01</strain>
        <tissue evidence="3">Leaf</tissue>
    </source>
</reference>
<protein>
    <submittedName>
        <fullName evidence="3">Retrovirus-related Pol polyprotein from transposon RE1</fullName>
    </submittedName>
</protein>
<accession>A0AAW2IQ36</accession>
<organism evidence="3">
    <name type="scientific">Sesamum angustifolium</name>
    <dbReference type="NCBI Taxonomy" id="2727405"/>
    <lineage>
        <taxon>Eukaryota</taxon>
        <taxon>Viridiplantae</taxon>
        <taxon>Streptophyta</taxon>
        <taxon>Embryophyta</taxon>
        <taxon>Tracheophyta</taxon>
        <taxon>Spermatophyta</taxon>
        <taxon>Magnoliopsida</taxon>
        <taxon>eudicotyledons</taxon>
        <taxon>Gunneridae</taxon>
        <taxon>Pentapetalae</taxon>
        <taxon>asterids</taxon>
        <taxon>lamiids</taxon>
        <taxon>Lamiales</taxon>
        <taxon>Pedaliaceae</taxon>
        <taxon>Sesamum</taxon>
    </lineage>
</organism>
<evidence type="ECO:0000313" key="3">
    <source>
        <dbReference type="EMBL" id="KAL0284519.1"/>
    </source>
</evidence>
<dbReference type="SUPFAM" id="SSF56672">
    <property type="entry name" value="DNA/RNA polymerases"/>
    <property type="match status" value="1"/>
</dbReference>
<dbReference type="InterPro" id="IPR013103">
    <property type="entry name" value="RVT_2"/>
</dbReference>
<proteinExistence type="predicted"/>
<keyword evidence="1" id="KW-0812">Transmembrane</keyword>
<feature type="domain" description="Reverse transcriptase Ty1/copia-type" evidence="2">
    <location>
        <begin position="3"/>
        <end position="147"/>
    </location>
</feature>
<keyword evidence="1" id="KW-1133">Transmembrane helix</keyword>
<evidence type="ECO:0000256" key="1">
    <source>
        <dbReference type="SAM" id="Phobius"/>
    </source>
</evidence>
<reference evidence="3" key="2">
    <citation type="journal article" date="2024" name="Plant">
        <title>Genomic evolution and insights into agronomic trait innovations of Sesamum species.</title>
        <authorList>
            <person name="Miao H."/>
            <person name="Wang L."/>
            <person name="Qu L."/>
            <person name="Liu H."/>
            <person name="Sun Y."/>
            <person name="Le M."/>
            <person name="Wang Q."/>
            <person name="Wei S."/>
            <person name="Zheng Y."/>
            <person name="Lin W."/>
            <person name="Duan Y."/>
            <person name="Cao H."/>
            <person name="Xiong S."/>
            <person name="Wang X."/>
            <person name="Wei L."/>
            <person name="Li C."/>
            <person name="Ma Q."/>
            <person name="Ju M."/>
            <person name="Zhao R."/>
            <person name="Li G."/>
            <person name="Mu C."/>
            <person name="Tian Q."/>
            <person name="Mei H."/>
            <person name="Zhang T."/>
            <person name="Gao T."/>
            <person name="Zhang H."/>
        </authorList>
    </citation>
    <scope>NUCLEOTIDE SEQUENCE</scope>
    <source>
        <strain evidence="3">G01</strain>
    </source>
</reference>
<dbReference type="AlphaFoldDB" id="A0AAW2IQ36"/>
<dbReference type="EMBL" id="JACGWK010001649">
    <property type="protein sequence ID" value="KAL0284519.1"/>
    <property type="molecule type" value="Genomic_DNA"/>
</dbReference>
<feature type="transmembrane region" description="Helical" evidence="1">
    <location>
        <begin position="16"/>
        <end position="36"/>
    </location>
</feature>
<comment type="caution">
    <text evidence="3">The sequence shown here is derived from an EMBL/GenBank/DDBJ whole genome shotgun (WGS) entry which is preliminary data.</text>
</comment>
<name>A0AAW2IQ36_9LAMI</name>
<sequence>MEKGYTQRLGVDFEETYSPVVMVMSIPILLAIAAWYDNEIWQMDMKMTFLNGFIEEDIYMDQPEVFTFVGEKRKVCHLQRSIYGLKQASRSWNTHLDDIIQGYDFIKNEFDPCVYKRISGSIVAYLMLYLDDIVLIGTNIKMLGDIKA</sequence>